<organism evidence="1 2">
    <name type="scientific">Strawberry lethal yellows phytoplasma (CPA) str. NZSb11</name>
    <dbReference type="NCBI Taxonomy" id="980422"/>
    <lineage>
        <taxon>Bacteria</taxon>
        <taxon>Bacillati</taxon>
        <taxon>Mycoplasmatota</taxon>
        <taxon>Mollicutes</taxon>
        <taxon>Acholeplasmatales</taxon>
        <taxon>Acholeplasmataceae</taxon>
        <taxon>Candidatus Phytoplasma</taxon>
        <taxon>16SrXII (Stolbur group)</taxon>
    </lineage>
</organism>
<evidence type="ECO:0000313" key="2">
    <source>
        <dbReference type="Proteomes" id="UP000013941"/>
    </source>
</evidence>
<dbReference type="AlphaFoldDB" id="R4S1W9"/>
<dbReference type="EMBL" id="CP002548">
    <property type="protein sequence ID" value="AGL90819.1"/>
    <property type="molecule type" value="Genomic_DNA"/>
</dbReference>
<dbReference type="KEGG" id="nzs:SLY_0904"/>
<protein>
    <submittedName>
        <fullName evidence="1">Uncharacterized protein</fullName>
    </submittedName>
</protein>
<accession>R4S1W9</accession>
<dbReference type="Proteomes" id="UP000013941">
    <property type="component" value="Chromosome"/>
</dbReference>
<proteinExistence type="predicted"/>
<dbReference type="HOGENOM" id="CLU_3240240_0_0_14"/>
<sequence>MLSQIDLSEIDNVKLKEFMKEYQELTFKKPSENAIKRARRIME</sequence>
<gene>
    <name evidence="1" type="ORF">SLY_0904</name>
</gene>
<evidence type="ECO:0000313" key="1">
    <source>
        <dbReference type="EMBL" id="AGL90819.1"/>
    </source>
</evidence>
<reference evidence="1 2" key="1">
    <citation type="journal article" date="2013" name="BMC Genomics">
        <title>Comparison of the complete genome sequence of two closely related isolates of 'Candidatus Phytoplasma australiense' reveals genome plasticity.</title>
        <authorList>
            <person name="Andersen M.T."/>
            <person name="Liefting L.W."/>
            <person name="Havukkala I."/>
            <person name="Beever R.E."/>
        </authorList>
    </citation>
    <scope>NUCLEOTIDE SEQUENCE [LARGE SCALE GENOMIC DNA]</scope>
    <source>
        <strain evidence="1 2">NZSb11</strain>
    </source>
</reference>
<dbReference type="RefSeq" id="WP_015638236.1">
    <property type="nucleotide sequence ID" value="NC_021236.1"/>
</dbReference>
<dbReference type="PATRIC" id="fig|980422.3.peg.829"/>
<name>R4S1W9_PHYAS</name>
<keyword evidence="2" id="KW-1185">Reference proteome</keyword>